<dbReference type="SUPFAM" id="SSF54631">
    <property type="entry name" value="CBS-domain pair"/>
    <property type="match status" value="1"/>
</dbReference>
<protein>
    <recommendedName>
        <fullName evidence="4">CBS domain-containing protein</fullName>
    </recommendedName>
</protein>
<dbReference type="InterPro" id="IPR046342">
    <property type="entry name" value="CBS_dom_sf"/>
</dbReference>
<comment type="caution">
    <text evidence="5">The sequence shown here is derived from an EMBL/GenBank/DDBJ whole genome shotgun (WGS) entry which is preliminary data.</text>
</comment>
<dbReference type="PANTHER" id="PTHR13780:SF39">
    <property type="entry name" value="CBS DOMAIN-CONTAINING PROTEIN CBSX5-LIKE"/>
    <property type="match status" value="1"/>
</dbReference>
<dbReference type="AlphaFoldDB" id="A0AAU9LQH2"/>
<proteinExistence type="predicted"/>
<gene>
    <name evidence="5" type="ORF">LVIROSA_LOCUS3634</name>
</gene>
<dbReference type="GO" id="GO:0005634">
    <property type="term" value="C:nucleus"/>
    <property type="evidence" value="ECO:0007669"/>
    <property type="project" value="TreeGrafter"/>
</dbReference>
<reference evidence="5 6" key="1">
    <citation type="submission" date="2022-01" db="EMBL/GenBank/DDBJ databases">
        <authorList>
            <person name="Xiong W."/>
            <person name="Schranz E."/>
        </authorList>
    </citation>
    <scope>NUCLEOTIDE SEQUENCE [LARGE SCALE GENOMIC DNA]</scope>
</reference>
<dbReference type="GO" id="GO:0005737">
    <property type="term" value="C:cytoplasm"/>
    <property type="evidence" value="ECO:0007669"/>
    <property type="project" value="TreeGrafter"/>
</dbReference>
<name>A0AAU9LQH2_9ASTR</name>
<evidence type="ECO:0000259" key="4">
    <source>
        <dbReference type="Pfam" id="PF00571"/>
    </source>
</evidence>
<evidence type="ECO:0000313" key="5">
    <source>
        <dbReference type="EMBL" id="CAH1415817.1"/>
    </source>
</evidence>
<keyword evidence="1" id="KW-0677">Repeat</keyword>
<dbReference type="EMBL" id="CAKMRJ010000002">
    <property type="protein sequence ID" value="CAH1415817.1"/>
    <property type="molecule type" value="Genomic_DNA"/>
</dbReference>
<dbReference type="PANTHER" id="PTHR13780">
    <property type="entry name" value="AMP-ACTIVATED PROTEIN KINASE, GAMMA REGULATORY SUBUNIT"/>
    <property type="match status" value="1"/>
</dbReference>
<organism evidence="5 6">
    <name type="scientific">Lactuca virosa</name>
    <dbReference type="NCBI Taxonomy" id="75947"/>
    <lineage>
        <taxon>Eukaryota</taxon>
        <taxon>Viridiplantae</taxon>
        <taxon>Streptophyta</taxon>
        <taxon>Embryophyta</taxon>
        <taxon>Tracheophyta</taxon>
        <taxon>Spermatophyta</taxon>
        <taxon>Magnoliopsida</taxon>
        <taxon>eudicotyledons</taxon>
        <taxon>Gunneridae</taxon>
        <taxon>Pentapetalae</taxon>
        <taxon>asterids</taxon>
        <taxon>campanulids</taxon>
        <taxon>Asterales</taxon>
        <taxon>Asteraceae</taxon>
        <taxon>Cichorioideae</taxon>
        <taxon>Cichorieae</taxon>
        <taxon>Lactucinae</taxon>
        <taxon>Lactuca</taxon>
    </lineage>
</organism>
<keyword evidence="2" id="KW-0129">CBS domain</keyword>
<dbReference type="InterPro" id="IPR000644">
    <property type="entry name" value="CBS_dom"/>
</dbReference>
<dbReference type="Proteomes" id="UP001157418">
    <property type="component" value="Unassembled WGS sequence"/>
</dbReference>
<sequence>MPNVSFHFQRVTEIDKLHLASYPTYRILSLLELSLPLSRLRSICMAHRFLASEVSDLCVGKPPLSSLPATATVSDAIFALKRSGDINVGIWSCNHSDSVVAVNDVAPCRCIGKLCMVDVILYLCKEENLSRPVEALQTSVLDLLPKVKGQIRHLESNSSLLEAIDCILEGAQNLIIPIQATTRTNQRKNYLNKSSQSTINHNGNEFCWLTREDVIRFILNSIGVFSPISTFTIESLNIINTETLTVHYDDPAISTLPLINRSHLNQTSIAVINQDKTLIGEISPFALSCCDETIAAAISALSAGDLMAYIDYSGPPEDLVHLVKLRLQERNLTAMLDMVENYYDPSFSSSSSSDEEFGGGRNGGMGRSYPGRRSEAIVCNPWNTLMAVIVQMIAHRVSYTWVVREDYGLIGIVTFTEILTQFRSAIGSLNRCEEESTKLQ</sequence>
<evidence type="ECO:0000256" key="2">
    <source>
        <dbReference type="ARBA" id="ARBA00023122"/>
    </source>
</evidence>
<evidence type="ECO:0000256" key="1">
    <source>
        <dbReference type="ARBA" id="ARBA00022737"/>
    </source>
</evidence>
<evidence type="ECO:0000313" key="6">
    <source>
        <dbReference type="Proteomes" id="UP001157418"/>
    </source>
</evidence>
<keyword evidence="6" id="KW-1185">Reference proteome</keyword>
<feature type="region of interest" description="Disordered" evidence="3">
    <location>
        <begin position="347"/>
        <end position="366"/>
    </location>
</feature>
<evidence type="ECO:0000256" key="3">
    <source>
        <dbReference type="SAM" id="MobiDB-lite"/>
    </source>
</evidence>
<feature type="domain" description="CBS" evidence="4">
    <location>
        <begin position="384"/>
        <end position="420"/>
    </location>
</feature>
<dbReference type="Pfam" id="PF00571">
    <property type="entry name" value="CBS"/>
    <property type="match status" value="1"/>
</dbReference>
<accession>A0AAU9LQH2</accession>
<dbReference type="InterPro" id="IPR050511">
    <property type="entry name" value="AMPK_gamma/SDS23_families"/>
</dbReference>